<dbReference type="AlphaFoldDB" id="A0A0J6YNT9"/>
<gene>
    <name evidence="1" type="ORF">CIRG_08259</name>
</gene>
<evidence type="ECO:0000313" key="1">
    <source>
        <dbReference type="EMBL" id="KMP08578.1"/>
    </source>
</evidence>
<reference evidence="2" key="1">
    <citation type="journal article" date="2010" name="Genome Res.">
        <title>Population genomic sequencing of Coccidioides fungi reveals recent hybridization and transposon control.</title>
        <authorList>
            <person name="Neafsey D.E."/>
            <person name="Barker B.M."/>
            <person name="Sharpton T.J."/>
            <person name="Stajich J.E."/>
            <person name="Park D.J."/>
            <person name="Whiston E."/>
            <person name="Hung C.-Y."/>
            <person name="McMahan C."/>
            <person name="White J."/>
            <person name="Sykes S."/>
            <person name="Heiman D."/>
            <person name="Young S."/>
            <person name="Zeng Q."/>
            <person name="Abouelleil A."/>
            <person name="Aftuck L."/>
            <person name="Bessette D."/>
            <person name="Brown A."/>
            <person name="FitzGerald M."/>
            <person name="Lui A."/>
            <person name="Macdonald J.P."/>
            <person name="Priest M."/>
            <person name="Orbach M.J."/>
            <person name="Galgiani J.N."/>
            <person name="Kirkland T.N."/>
            <person name="Cole G.T."/>
            <person name="Birren B.W."/>
            <person name="Henn M.R."/>
            <person name="Taylor J.W."/>
            <person name="Rounsley S.D."/>
        </authorList>
    </citation>
    <scope>NUCLEOTIDE SEQUENCE [LARGE SCALE GENOMIC DNA]</scope>
    <source>
        <strain evidence="2">RMSCC 2394</strain>
    </source>
</reference>
<organism evidence="1 2">
    <name type="scientific">Coccidioides immitis RMSCC 2394</name>
    <dbReference type="NCBI Taxonomy" id="404692"/>
    <lineage>
        <taxon>Eukaryota</taxon>
        <taxon>Fungi</taxon>
        <taxon>Dikarya</taxon>
        <taxon>Ascomycota</taxon>
        <taxon>Pezizomycotina</taxon>
        <taxon>Eurotiomycetes</taxon>
        <taxon>Eurotiomycetidae</taxon>
        <taxon>Onygenales</taxon>
        <taxon>Onygenaceae</taxon>
        <taxon>Coccidioides</taxon>
    </lineage>
</organism>
<protein>
    <submittedName>
        <fullName evidence="1">Uncharacterized protein</fullName>
    </submittedName>
</protein>
<proteinExistence type="predicted"/>
<accession>A0A0J6YNT9</accession>
<sequence length="136" mass="15611">MLTARFYVSTILANVAYAIETRNGQAKFEVDSPSETAKIVRSVNPNLIRSVEQLLASVDRPVSRRTRWNWNVKSQWIPMTRFLWNESGPLLRRCTEKSTRLEKYSRSFLAVEPMGKQSADFATSRVAAFKLPSREV</sequence>
<evidence type="ECO:0000313" key="2">
    <source>
        <dbReference type="Proteomes" id="UP000054565"/>
    </source>
</evidence>
<dbReference type="EMBL" id="DS028098">
    <property type="protein sequence ID" value="KMP08578.1"/>
    <property type="molecule type" value="Genomic_DNA"/>
</dbReference>
<name>A0A0J6YNT9_COCIT</name>
<dbReference type="Proteomes" id="UP000054565">
    <property type="component" value="Unassembled WGS sequence"/>
</dbReference>